<dbReference type="GeneID" id="97042912"/>
<feature type="domain" description="AAA+ ATPase" evidence="13">
    <location>
        <begin position="37"/>
        <end position="179"/>
    </location>
</feature>
<dbReference type="SUPFAM" id="SSF52540">
    <property type="entry name" value="P-loop containing nucleoside triphosphate hydrolases"/>
    <property type="match status" value="1"/>
</dbReference>
<dbReference type="SMART" id="SM00382">
    <property type="entry name" value="AAA"/>
    <property type="match status" value="1"/>
</dbReference>
<feature type="region of interest" description="Disordered" evidence="12">
    <location>
        <begin position="641"/>
        <end position="722"/>
    </location>
</feature>
<feature type="region of interest" description="Disordered" evidence="12">
    <location>
        <begin position="563"/>
        <end position="629"/>
    </location>
</feature>
<dbReference type="NCBIfam" id="NF005942">
    <property type="entry name" value="PRK07994.1"/>
    <property type="match status" value="1"/>
</dbReference>
<dbReference type="NCBIfam" id="TIGR02397">
    <property type="entry name" value="dnaX_nterm"/>
    <property type="match status" value="1"/>
</dbReference>
<dbReference type="GO" id="GO:0046872">
    <property type="term" value="F:metal ion binding"/>
    <property type="evidence" value="ECO:0007669"/>
    <property type="project" value="UniProtKB-KW"/>
</dbReference>
<organism evidence="14 15">
    <name type="scientific">Paraburkholderia sediminicola</name>
    <dbReference type="NCBI Taxonomy" id="458836"/>
    <lineage>
        <taxon>Bacteria</taxon>
        <taxon>Pseudomonadati</taxon>
        <taxon>Pseudomonadota</taxon>
        <taxon>Betaproteobacteria</taxon>
        <taxon>Burkholderiales</taxon>
        <taxon>Burkholderiaceae</taxon>
        <taxon>Paraburkholderia</taxon>
    </lineage>
</organism>
<dbReference type="RefSeq" id="WP_175052243.1">
    <property type="nucleotide sequence ID" value="NZ_CADIKC010000006.1"/>
</dbReference>
<dbReference type="CDD" id="cd00009">
    <property type="entry name" value="AAA"/>
    <property type="match status" value="1"/>
</dbReference>
<dbReference type="GO" id="GO:0003677">
    <property type="term" value="F:DNA binding"/>
    <property type="evidence" value="ECO:0007669"/>
    <property type="project" value="InterPro"/>
</dbReference>
<dbReference type="PANTHER" id="PTHR11669:SF0">
    <property type="entry name" value="PROTEIN STICHEL-LIKE 2"/>
    <property type="match status" value="1"/>
</dbReference>
<feature type="compositionally biased region" description="Low complexity" evidence="12">
    <location>
        <begin position="682"/>
        <end position="706"/>
    </location>
</feature>
<gene>
    <name evidence="14" type="ORF">LMG24238_04300</name>
</gene>
<feature type="compositionally biased region" description="Low complexity" evidence="12">
    <location>
        <begin position="563"/>
        <end position="601"/>
    </location>
</feature>
<protein>
    <recommendedName>
        <fullName evidence="2">DNA-directed DNA polymerase</fullName>
        <ecNumber evidence="2">2.7.7.7</ecNumber>
    </recommendedName>
</protein>
<comment type="catalytic activity">
    <reaction evidence="11">
        <text>DNA(n) + a 2'-deoxyribonucleoside 5'-triphosphate = DNA(n+1) + diphosphate</text>
        <dbReference type="Rhea" id="RHEA:22508"/>
        <dbReference type="Rhea" id="RHEA-COMP:17339"/>
        <dbReference type="Rhea" id="RHEA-COMP:17340"/>
        <dbReference type="ChEBI" id="CHEBI:33019"/>
        <dbReference type="ChEBI" id="CHEBI:61560"/>
        <dbReference type="ChEBI" id="CHEBI:173112"/>
        <dbReference type="EC" id="2.7.7.7"/>
    </reaction>
</comment>
<feature type="region of interest" description="Disordered" evidence="12">
    <location>
        <begin position="486"/>
        <end position="514"/>
    </location>
</feature>
<dbReference type="GO" id="GO:0003887">
    <property type="term" value="F:DNA-directed DNA polymerase activity"/>
    <property type="evidence" value="ECO:0007669"/>
    <property type="project" value="UniProtKB-KW"/>
</dbReference>
<dbReference type="Gene3D" id="3.40.50.300">
    <property type="entry name" value="P-loop containing nucleotide triphosphate hydrolases"/>
    <property type="match status" value="1"/>
</dbReference>
<keyword evidence="3" id="KW-0808">Transferase</keyword>
<evidence type="ECO:0000313" key="15">
    <source>
        <dbReference type="Proteomes" id="UP000494255"/>
    </source>
</evidence>
<accession>A0A6J5BPI7</accession>
<dbReference type="InterPro" id="IPR003593">
    <property type="entry name" value="AAA+_ATPase"/>
</dbReference>
<dbReference type="Gene3D" id="1.20.272.10">
    <property type="match status" value="1"/>
</dbReference>
<dbReference type="EC" id="2.7.7.7" evidence="2"/>
<evidence type="ECO:0000259" key="13">
    <source>
        <dbReference type="SMART" id="SM00382"/>
    </source>
</evidence>
<dbReference type="InterPro" id="IPR008921">
    <property type="entry name" value="DNA_pol3_clamp-load_cplx_C"/>
</dbReference>
<keyword evidence="4" id="KW-0548">Nucleotidyltransferase</keyword>
<keyword evidence="9" id="KW-0067">ATP-binding</keyword>
<evidence type="ECO:0000313" key="14">
    <source>
        <dbReference type="EMBL" id="CAB3712888.1"/>
    </source>
</evidence>
<dbReference type="InterPro" id="IPR050238">
    <property type="entry name" value="DNA_Rep/Repair_Clamp_Loader"/>
</dbReference>
<dbReference type="GO" id="GO:0005524">
    <property type="term" value="F:ATP binding"/>
    <property type="evidence" value="ECO:0007669"/>
    <property type="project" value="UniProtKB-KW"/>
</dbReference>
<dbReference type="InterPro" id="IPR038249">
    <property type="entry name" value="PolIII_tau_V_sf"/>
</dbReference>
<dbReference type="Pfam" id="PF22608">
    <property type="entry name" value="DNAX_ATPase_lid"/>
    <property type="match status" value="1"/>
</dbReference>
<evidence type="ECO:0000256" key="1">
    <source>
        <dbReference type="ARBA" id="ARBA00006360"/>
    </source>
</evidence>
<dbReference type="Pfam" id="PF13177">
    <property type="entry name" value="DNA_pol3_delta2"/>
    <property type="match status" value="1"/>
</dbReference>
<evidence type="ECO:0000256" key="2">
    <source>
        <dbReference type="ARBA" id="ARBA00012417"/>
    </source>
</evidence>
<evidence type="ECO:0000256" key="11">
    <source>
        <dbReference type="ARBA" id="ARBA00049244"/>
    </source>
</evidence>
<dbReference type="FunFam" id="1.20.272.10:FF:000003">
    <property type="entry name" value="DNA polymerase III subunit gamma/tau"/>
    <property type="match status" value="1"/>
</dbReference>
<keyword evidence="6" id="KW-0479">Metal-binding</keyword>
<feature type="compositionally biased region" description="Low complexity" evidence="12">
    <location>
        <begin position="608"/>
        <end position="618"/>
    </location>
</feature>
<dbReference type="InterPro" id="IPR012763">
    <property type="entry name" value="DNA_pol_III_sug/sutau_N"/>
</dbReference>
<keyword evidence="8" id="KW-0862">Zinc</keyword>
<dbReference type="CDD" id="cd18137">
    <property type="entry name" value="HLD_clamp_pol_III_gamma_tau"/>
    <property type="match status" value="1"/>
</dbReference>
<dbReference type="Proteomes" id="UP000494255">
    <property type="component" value="Unassembled WGS sequence"/>
</dbReference>
<keyword evidence="15" id="KW-1185">Reference proteome</keyword>
<evidence type="ECO:0000256" key="3">
    <source>
        <dbReference type="ARBA" id="ARBA00022679"/>
    </source>
</evidence>
<dbReference type="Gene3D" id="3.30.300.150">
    <property type="entry name" value="DNA polymerase III, tau subunit, domain V"/>
    <property type="match status" value="1"/>
</dbReference>
<evidence type="ECO:0000256" key="5">
    <source>
        <dbReference type="ARBA" id="ARBA00022705"/>
    </source>
</evidence>
<dbReference type="SUPFAM" id="SSF48019">
    <property type="entry name" value="post-AAA+ oligomerization domain-like"/>
    <property type="match status" value="1"/>
</dbReference>
<dbReference type="AlphaFoldDB" id="A0A6J5BPI7"/>
<dbReference type="InterPro" id="IPR045085">
    <property type="entry name" value="HLD_clamp_pol_III_gamma_tau"/>
</dbReference>
<dbReference type="InterPro" id="IPR021029">
    <property type="entry name" value="DNA_pol_III_tau_dom-5"/>
</dbReference>
<feature type="compositionally biased region" description="Low complexity" evidence="12">
    <location>
        <begin position="505"/>
        <end position="514"/>
    </location>
</feature>
<evidence type="ECO:0000256" key="4">
    <source>
        <dbReference type="ARBA" id="ARBA00022695"/>
    </source>
</evidence>
<dbReference type="Gene3D" id="1.10.8.60">
    <property type="match status" value="1"/>
</dbReference>
<reference evidence="14 15" key="1">
    <citation type="submission" date="2020-04" db="EMBL/GenBank/DDBJ databases">
        <authorList>
            <person name="De Canck E."/>
        </authorList>
    </citation>
    <scope>NUCLEOTIDE SEQUENCE [LARGE SCALE GENOMIC DNA]</scope>
    <source>
        <strain evidence="14 15">LMG 24238</strain>
    </source>
</reference>
<evidence type="ECO:0000256" key="7">
    <source>
        <dbReference type="ARBA" id="ARBA00022741"/>
    </source>
</evidence>
<sequence>MTYQVLARKWRPKDFASLVGQEHVVRALTHALDGGRLHHAYLFTGTRGVGKTTLSRIFAKALNCETGVTSTPCGVCRACREIDEGRFVDYVEMDAASNRGVDEMAALLERAVYAPVDARFKVYMIDEVHMLTNHAFNAMLKTLEEPPSHVKFILATTDPQKIPVTVLSRCLQFNLKQMPAGHIVSHLEHILGEEKVPFDAQALRLLARAADGSMRDALSLTDQAIAYSANQVNEEAVRGMLGALDQSYLIRLLDALADGDGAAVLSVADEMALRSLSFSTALQDLASLLHRIAWAQFAPSSVLDEWPEAGDLRRFAEALSAEQVQLFYQIATIGRSELGLAPDEYAGFTMTLLRMLAFEPAPTGGGGAAAARAAGPAGAGGAKRTGSPAVAEQQAVASSRAVEAAATVPVRSANPVAEAKPAMPDARHVGSAEPAESVDAPKPAIGEAPIVSRSASSPASAEASAAPAPAAANVIASPALAPWQEEASAEPVLSEPAPVPADTGAAQAAPMPEAMSSASATEAIAATEVAAVLPSAPATESAAATEATAATAATKAATAPALAPWDDAPTEPAWSEAPAAAAPQESAPASQLAAPAAAASARAEEAAPARASQESPPAADIPPRRAGGASDALNVLRSAGLKVSSDRGRATAAASAAKPAATPATPKPAAPRVVVNVPTPGAPRRAPQQDAAPAAARAPSPQAQEQNGSSGAPWDDMPPDEYMPLTAADEGYYGLPDDNYVPVFDSGPDDVRVNATPAATPAPVIDKRPLPPAVPLDPLGFQGDWPALAVDLPLKGISYQLAFNSELMALEGSTLKLNVPVPQYAEASQVAKLKVALAEKLGQNVDVLVEVGPARRTAAAHDAAMRAQRQQEAEREIGADPFVQSLIREFGASIVPGSIRPITQDAGPNGAPSAH</sequence>
<dbReference type="InterPro" id="IPR022754">
    <property type="entry name" value="DNA_pol_III_gamma-3"/>
</dbReference>
<dbReference type="Pfam" id="PF12169">
    <property type="entry name" value="DNA_pol3_gamma3"/>
    <property type="match status" value="1"/>
</dbReference>
<dbReference type="PANTHER" id="PTHR11669">
    <property type="entry name" value="REPLICATION FACTOR C / DNA POLYMERASE III GAMMA-TAU SUBUNIT"/>
    <property type="match status" value="1"/>
</dbReference>
<feature type="region of interest" description="Disordered" evidence="12">
    <location>
        <begin position="365"/>
        <end position="394"/>
    </location>
</feature>
<keyword evidence="5" id="KW-0235">DNA replication</keyword>
<dbReference type="Pfam" id="PF12170">
    <property type="entry name" value="DNA_pol3_tau_5"/>
    <property type="match status" value="1"/>
</dbReference>
<dbReference type="FunFam" id="3.40.50.300:FF:000014">
    <property type="entry name" value="DNA polymerase III subunit gamma/tau"/>
    <property type="match status" value="1"/>
</dbReference>
<evidence type="ECO:0000256" key="8">
    <source>
        <dbReference type="ARBA" id="ARBA00022833"/>
    </source>
</evidence>
<dbReference type="InterPro" id="IPR027417">
    <property type="entry name" value="P-loop_NTPase"/>
</dbReference>
<dbReference type="EMBL" id="CADIKC010000006">
    <property type="protein sequence ID" value="CAB3712888.1"/>
    <property type="molecule type" value="Genomic_DNA"/>
</dbReference>
<evidence type="ECO:0000256" key="10">
    <source>
        <dbReference type="ARBA" id="ARBA00022932"/>
    </source>
</evidence>
<keyword evidence="10" id="KW-0239">DNA-directed DNA polymerase</keyword>
<evidence type="ECO:0000256" key="6">
    <source>
        <dbReference type="ARBA" id="ARBA00022723"/>
    </source>
</evidence>
<dbReference type="GO" id="GO:0009360">
    <property type="term" value="C:DNA polymerase III complex"/>
    <property type="evidence" value="ECO:0007669"/>
    <property type="project" value="InterPro"/>
</dbReference>
<evidence type="ECO:0000256" key="9">
    <source>
        <dbReference type="ARBA" id="ARBA00022840"/>
    </source>
</evidence>
<name>A0A6J5BPI7_9BURK</name>
<dbReference type="FunFam" id="1.10.8.60:FF:000013">
    <property type="entry name" value="DNA polymerase III subunit gamma/tau"/>
    <property type="match status" value="1"/>
</dbReference>
<feature type="region of interest" description="Disordered" evidence="12">
    <location>
        <begin position="416"/>
        <end position="443"/>
    </location>
</feature>
<keyword evidence="7" id="KW-0547">Nucleotide-binding</keyword>
<proteinExistence type="inferred from homology"/>
<dbReference type="GO" id="GO:0006261">
    <property type="term" value="P:DNA-templated DNA replication"/>
    <property type="evidence" value="ECO:0007669"/>
    <property type="project" value="TreeGrafter"/>
</dbReference>
<feature type="compositionally biased region" description="Low complexity" evidence="12">
    <location>
        <begin position="650"/>
        <end position="664"/>
    </location>
</feature>
<evidence type="ECO:0000256" key="12">
    <source>
        <dbReference type="SAM" id="MobiDB-lite"/>
    </source>
</evidence>
<comment type="similarity">
    <text evidence="1">Belongs to the DnaX/STICHEL family.</text>
</comment>